<feature type="transmembrane region" description="Helical" evidence="4">
    <location>
        <begin position="350"/>
        <end position="370"/>
    </location>
</feature>
<dbReference type="Pfam" id="PF00672">
    <property type="entry name" value="HAMP"/>
    <property type="match status" value="1"/>
</dbReference>
<dbReference type="InterPro" id="IPR004089">
    <property type="entry name" value="MCPsignal_dom"/>
</dbReference>
<dbReference type="Proteomes" id="UP000595460">
    <property type="component" value="Chromosome"/>
</dbReference>
<reference evidence="7 8" key="1">
    <citation type="submission" date="2021-01" db="EMBL/GenBank/DDBJ databases">
        <title>Genome seq and assembly of Devosia sp. G19.</title>
        <authorList>
            <person name="Chhetri G."/>
        </authorList>
    </citation>
    <scope>NUCLEOTIDE SEQUENCE [LARGE SCALE GENOMIC DNA]</scope>
    <source>
        <strain evidence="7 8">G19</strain>
    </source>
</reference>
<keyword evidence="4" id="KW-0472">Membrane</keyword>
<name>A0ABX7BWJ0_9HYPH</name>
<dbReference type="InterPro" id="IPR003660">
    <property type="entry name" value="HAMP_dom"/>
</dbReference>
<dbReference type="InterPro" id="IPR051310">
    <property type="entry name" value="MCP_chemotaxis"/>
</dbReference>
<feature type="domain" description="Methyl-accepting transducer" evidence="5">
    <location>
        <begin position="545"/>
        <end position="774"/>
    </location>
</feature>
<dbReference type="PROSITE" id="PS50885">
    <property type="entry name" value="HAMP"/>
    <property type="match status" value="2"/>
</dbReference>
<evidence type="ECO:0000256" key="1">
    <source>
        <dbReference type="ARBA" id="ARBA00022481"/>
    </source>
</evidence>
<dbReference type="SUPFAM" id="SSF158472">
    <property type="entry name" value="HAMP domain-like"/>
    <property type="match status" value="1"/>
</dbReference>
<dbReference type="SUPFAM" id="SSF58104">
    <property type="entry name" value="Methyl-accepting chemotaxis protein (MCP) signaling domain"/>
    <property type="match status" value="1"/>
</dbReference>
<feature type="domain" description="HAMP" evidence="6">
    <location>
        <begin position="488"/>
        <end position="540"/>
    </location>
</feature>
<dbReference type="PANTHER" id="PTHR43531:SF14">
    <property type="entry name" value="METHYL-ACCEPTING CHEMOTAXIS PROTEIN I-RELATED"/>
    <property type="match status" value="1"/>
</dbReference>
<dbReference type="PANTHER" id="PTHR43531">
    <property type="entry name" value="PROTEIN ICFG"/>
    <property type="match status" value="1"/>
</dbReference>
<evidence type="ECO:0000313" key="7">
    <source>
        <dbReference type="EMBL" id="QQR36318.1"/>
    </source>
</evidence>
<evidence type="ECO:0000259" key="5">
    <source>
        <dbReference type="PROSITE" id="PS50111"/>
    </source>
</evidence>
<dbReference type="SMART" id="SM00304">
    <property type="entry name" value="HAMP"/>
    <property type="match status" value="2"/>
</dbReference>
<dbReference type="Gene3D" id="1.10.287.950">
    <property type="entry name" value="Methyl-accepting chemotaxis protein"/>
    <property type="match status" value="1"/>
</dbReference>
<feature type="domain" description="HAMP" evidence="6">
    <location>
        <begin position="371"/>
        <end position="424"/>
    </location>
</feature>
<dbReference type="Gene3D" id="1.10.8.500">
    <property type="entry name" value="HAMP domain in histidine kinase"/>
    <property type="match status" value="1"/>
</dbReference>
<keyword evidence="1" id="KW-0488">Methylation</keyword>
<accession>A0ABX7BWJ0</accession>
<evidence type="ECO:0000256" key="3">
    <source>
        <dbReference type="PROSITE-ProRule" id="PRU00284"/>
    </source>
</evidence>
<evidence type="ECO:0000259" key="6">
    <source>
        <dbReference type="PROSITE" id="PS50885"/>
    </source>
</evidence>
<dbReference type="EMBL" id="CP068047">
    <property type="protein sequence ID" value="QQR36318.1"/>
    <property type="molecule type" value="Genomic_DNA"/>
</dbReference>
<dbReference type="Pfam" id="PF18947">
    <property type="entry name" value="HAMP_2"/>
    <property type="match status" value="1"/>
</dbReference>
<organism evidence="7 8">
    <name type="scientific">Devosia oryziradicis</name>
    <dbReference type="NCBI Taxonomy" id="2801335"/>
    <lineage>
        <taxon>Bacteria</taxon>
        <taxon>Pseudomonadati</taxon>
        <taxon>Pseudomonadota</taxon>
        <taxon>Alphaproteobacteria</taxon>
        <taxon>Hyphomicrobiales</taxon>
        <taxon>Devosiaceae</taxon>
        <taxon>Devosia</taxon>
    </lineage>
</organism>
<gene>
    <name evidence="7" type="ORF">JI749_01375</name>
</gene>
<keyword evidence="4" id="KW-0812">Transmembrane</keyword>
<evidence type="ECO:0000256" key="4">
    <source>
        <dbReference type="SAM" id="Phobius"/>
    </source>
</evidence>
<evidence type="ECO:0000256" key="2">
    <source>
        <dbReference type="ARBA" id="ARBA00029447"/>
    </source>
</evidence>
<dbReference type="Gene3D" id="3.30.450.20">
    <property type="entry name" value="PAS domain"/>
    <property type="match status" value="1"/>
</dbReference>
<dbReference type="RefSeq" id="WP_201657742.1">
    <property type="nucleotide sequence ID" value="NZ_CP068047.1"/>
</dbReference>
<comment type="similarity">
    <text evidence="2">Belongs to the methyl-accepting chemotaxis (MCP) protein family.</text>
</comment>
<keyword evidence="4" id="KW-1133">Transmembrane helix</keyword>
<dbReference type="SMART" id="SM00283">
    <property type="entry name" value="MA"/>
    <property type="match status" value="1"/>
</dbReference>
<sequence>MRIGLGGLSIAQKLPAAIVGSALLVSAAVGLAGYLIGASAVASLTQERQEAVAIERAQKVQLYLDGLAEDVIQLSTTAAAQETVRLMEINWSQTENPTETLRKAYVTDNPNPPGERWKLNIANTEIKLNYNFSHNGQHPQLRAVTQARGYVDLYVFDLKGNLLYTVNKNDEYATNLAEGGGPYADTALGRAFREAAAFTEPGQVAFADDVAYAPSGGAQAGFVATTIFTKEGAPAGVLAVQLPLDQVNLTMASRNGMGESGETFIVGSDRLMRSDSAFTASNDYLTTPFDSPVIEAALGGATAQGTYSTYRDVPTITTAVPINFLGQHWALVSVIDEGEAMAPIAHIRNLMLVTGAGLLVGVAALGLLFARSVTKPMTRLTRTMEALSGGDLSAEVRGTERGDELGAMAKAVEVFKENAIRMGDLTEGERAASAQRRIDRASMMQQLQASFGEVVNAAIAGDFSRRVETAFPDPELNELAGSVNGLVETVDRGLSETGAVLASLANTDLTRRVTGQYRGAFERLKTDTNAVAERLAEIVGQLRQTSQSLKAATGELLSGANDLSQRTTRQAATIEETSATIEQLATTVQANAKRAQEASAAASSVATTADEGAVVMAQANQAMERITHSSGKISSIIGLIDDIAFQTNLLALNASVEAARAGEAGKGFAVVAVEVRRLAQSAAEASAEVKTLIEQSGTEVSGGSRLVAEAAAKLGMMLSAARASNELMEEIAHQSQHQATSIDEVNVAVRTLDEMTQHNAALVEQSNAAIEQTESQASELDHIVDVFVLKERSEDPRHLAA</sequence>
<dbReference type="PROSITE" id="PS50111">
    <property type="entry name" value="CHEMOTAXIS_TRANSDUC_2"/>
    <property type="match status" value="1"/>
</dbReference>
<proteinExistence type="inferred from homology"/>
<keyword evidence="3" id="KW-0807">Transducer</keyword>
<dbReference type="Pfam" id="PF00015">
    <property type="entry name" value="MCPsignal"/>
    <property type="match status" value="1"/>
</dbReference>
<evidence type="ECO:0000313" key="8">
    <source>
        <dbReference type="Proteomes" id="UP000595460"/>
    </source>
</evidence>
<keyword evidence="8" id="KW-1185">Reference proteome</keyword>
<protein>
    <submittedName>
        <fullName evidence="7">HAMP domain-containing protein</fullName>
    </submittedName>
</protein>
<dbReference type="CDD" id="cd06225">
    <property type="entry name" value="HAMP"/>
    <property type="match status" value="1"/>
</dbReference>